<proteinExistence type="predicted"/>
<keyword evidence="2" id="KW-1185">Reference proteome</keyword>
<dbReference type="AlphaFoldDB" id="A0A2W3ZAC8"/>
<protein>
    <submittedName>
        <fullName evidence="1">Uncharacterized protein</fullName>
    </submittedName>
</protein>
<dbReference type="EMBL" id="PIEU01000111">
    <property type="protein sequence ID" value="PZL71044.1"/>
    <property type="molecule type" value="Genomic_DNA"/>
</dbReference>
<accession>A0A2W3ZAC8</accession>
<dbReference type="RefSeq" id="WP_111248654.1">
    <property type="nucleotide sequence ID" value="NZ_PIEU01000111.1"/>
</dbReference>
<gene>
    <name evidence="1" type="ORF">CI088_14305</name>
</gene>
<sequence>MHKINTEKLEKFIEENTEREMTRQDLEKDLLRLKHSILEQAERNLKFAFERENSTMVAAIAELIKTFG</sequence>
<dbReference type="Proteomes" id="UP000249828">
    <property type="component" value="Unassembled WGS sequence"/>
</dbReference>
<evidence type="ECO:0000313" key="2">
    <source>
        <dbReference type="Proteomes" id="UP000249828"/>
    </source>
</evidence>
<comment type="caution">
    <text evidence="1">The sequence shown here is derived from an EMBL/GenBank/DDBJ whole genome shotgun (WGS) entry which is preliminary data.</text>
</comment>
<organism evidence="1 2">
    <name type="scientific">Enterococcus plantarum</name>
    <dbReference type="NCBI Taxonomy" id="1077675"/>
    <lineage>
        <taxon>Bacteria</taxon>
        <taxon>Bacillati</taxon>
        <taxon>Bacillota</taxon>
        <taxon>Bacilli</taxon>
        <taxon>Lactobacillales</taxon>
        <taxon>Enterococcaceae</taxon>
        <taxon>Enterococcus</taxon>
    </lineage>
</organism>
<reference evidence="1 2" key="1">
    <citation type="submission" date="2017-11" db="EMBL/GenBank/DDBJ databases">
        <title>Draft genome sequence of Enterococcus plantarum TRW2 strain isolated from lettuce.</title>
        <authorList>
            <person name="Kim E.B."/>
            <person name="Marco M.L."/>
            <person name="Williams T.R."/>
            <person name="You I.H."/>
        </authorList>
    </citation>
    <scope>NUCLEOTIDE SEQUENCE [LARGE SCALE GENOMIC DNA]</scope>
    <source>
        <strain evidence="1 2">TRW2</strain>
    </source>
</reference>
<evidence type="ECO:0000313" key="1">
    <source>
        <dbReference type="EMBL" id="PZL71044.1"/>
    </source>
</evidence>
<name>A0A2W3ZAC8_9ENTE</name>